<comment type="caution">
    <text evidence="3">The sequence shown here is derived from an EMBL/GenBank/DDBJ whole genome shotgun (WGS) entry which is preliminary data.</text>
</comment>
<dbReference type="Gene3D" id="1.25.40.10">
    <property type="entry name" value="Tetratricopeptide repeat domain"/>
    <property type="match status" value="1"/>
</dbReference>
<protein>
    <recommendedName>
        <fullName evidence="2">YaiO beta-barrel domain-containing protein</fullName>
    </recommendedName>
</protein>
<feature type="domain" description="YaiO beta-barrel" evidence="2">
    <location>
        <begin position="178"/>
        <end position="350"/>
    </location>
</feature>
<dbReference type="SUPFAM" id="SSF48452">
    <property type="entry name" value="TPR-like"/>
    <property type="match status" value="1"/>
</dbReference>
<dbReference type="EMBL" id="NBWU01000004">
    <property type="protein sequence ID" value="PCE63924.1"/>
    <property type="molecule type" value="Genomic_DNA"/>
</dbReference>
<dbReference type="InterPro" id="IPR011990">
    <property type="entry name" value="TPR-like_helical_dom_sf"/>
</dbReference>
<dbReference type="RefSeq" id="WP_097442641.1">
    <property type="nucleotide sequence ID" value="NZ_NBWU01000004.1"/>
</dbReference>
<evidence type="ECO:0000313" key="3">
    <source>
        <dbReference type="EMBL" id="PCE63924.1"/>
    </source>
</evidence>
<dbReference type="OrthoDB" id="742239at2"/>
<dbReference type="Pfam" id="PF19413">
    <property type="entry name" value="YaiO"/>
    <property type="match status" value="1"/>
</dbReference>
<keyword evidence="1" id="KW-0732">Signal</keyword>
<evidence type="ECO:0000259" key="2">
    <source>
        <dbReference type="Pfam" id="PF19413"/>
    </source>
</evidence>
<dbReference type="NCBIfam" id="TIGR04390">
    <property type="entry name" value="OMP_YaiO_dom"/>
    <property type="match status" value="1"/>
</dbReference>
<feature type="chain" id="PRO_5013308761" description="YaiO beta-barrel domain-containing protein" evidence="1">
    <location>
        <begin position="19"/>
        <end position="420"/>
    </location>
</feature>
<feature type="signal peptide" evidence="1">
    <location>
        <begin position="1"/>
        <end position="18"/>
    </location>
</feature>
<name>A0A2A4G7J3_9FLAO</name>
<keyword evidence="4" id="KW-1185">Reference proteome</keyword>
<proteinExistence type="predicted"/>
<sequence length="420" mass="48455">MRIILCFWFCFGVHFMWAQDLAYQGNPDESFFNARQMAFSGKRTQARDTLNRILEAYPNYADVRNLLAKTLSWEGKYDQARKEFNKITSKERRNLEVWEAAIKNEIYAQNLTVALGLCNKALKYLPLDARLQRLKSQVLVAMDVPDMAQEYIDNYRVRHPEDVAVQGLQKQLDEKVRKQEIEVGSTLEVYDIVYDPAVTLSLRYAKESEWGKWAVQTDFANRFNTNGLQIGGEVYPKFGKDVYADVAYAYSGATIFPRHRARAEVYKSFPNKMEASLGGRFYDFSDSSSSLIYTGSLGLYSGDYYFSARPYVTPIPDAKPSFSMTLTARKYGKRPKQYLGLIAGYGFMPDFKQLVVDGELLSKTVLYLESRQLFLDYQMPAAKGRDLWKFQLGVQHQELVFDADRFYWSVSAGLRFTTRF</sequence>
<dbReference type="AlphaFoldDB" id="A0A2A4G7J3"/>
<evidence type="ECO:0000313" key="4">
    <source>
        <dbReference type="Proteomes" id="UP000219559"/>
    </source>
</evidence>
<gene>
    <name evidence="3" type="ORF">B7P33_11760</name>
</gene>
<dbReference type="Proteomes" id="UP000219559">
    <property type="component" value="Unassembled WGS sequence"/>
</dbReference>
<organism evidence="3 4">
    <name type="scientific">Sediminicola luteus</name>
    <dbReference type="NCBI Taxonomy" id="319238"/>
    <lineage>
        <taxon>Bacteria</taxon>
        <taxon>Pseudomonadati</taxon>
        <taxon>Bacteroidota</taxon>
        <taxon>Flavobacteriia</taxon>
        <taxon>Flavobacteriales</taxon>
        <taxon>Flavobacteriaceae</taxon>
        <taxon>Sediminicola</taxon>
    </lineage>
</organism>
<dbReference type="Pfam" id="PF14559">
    <property type="entry name" value="TPR_19"/>
    <property type="match status" value="1"/>
</dbReference>
<reference evidence="3 4" key="1">
    <citation type="submission" date="2017-04" db="EMBL/GenBank/DDBJ databases">
        <title>A new member of the family Flavobacteriaceae isolated from ascidians.</title>
        <authorList>
            <person name="Chen L."/>
        </authorList>
    </citation>
    <scope>NUCLEOTIDE SEQUENCE [LARGE SCALE GENOMIC DNA]</scope>
    <source>
        <strain evidence="3 4">HQA918</strain>
    </source>
</reference>
<dbReference type="InterPro" id="IPR030887">
    <property type="entry name" value="Beta-barrel_YaiO"/>
</dbReference>
<accession>A0A2A4G7J3</accession>
<evidence type="ECO:0000256" key="1">
    <source>
        <dbReference type="SAM" id="SignalP"/>
    </source>
</evidence>